<dbReference type="PRINTS" id="PR00053">
    <property type="entry name" value="FORKHEAD"/>
</dbReference>
<dbReference type="PANTHER" id="PTHR11829">
    <property type="entry name" value="FORKHEAD BOX PROTEIN"/>
    <property type="match status" value="1"/>
</dbReference>
<dbReference type="FunFam" id="1.10.10.10:FF:000016">
    <property type="entry name" value="Forkhead box protein I1"/>
    <property type="match status" value="1"/>
</dbReference>
<dbReference type="GO" id="GO:0005634">
    <property type="term" value="C:nucleus"/>
    <property type="evidence" value="ECO:0007669"/>
    <property type="project" value="UniProtKB-SubCell"/>
</dbReference>
<evidence type="ECO:0000256" key="1">
    <source>
        <dbReference type="ARBA" id="ARBA00004123"/>
    </source>
</evidence>
<gene>
    <name evidence="9" type="ORF">KC01_LOCUS23996</name>
</gene>
<accession>A0AAV2KYL4</accession>
<feature type="region of interest" description="Disordered" evidence="7">
    <location>
        <begin position="126"/>
        <end position="169"/>
    </location>
</feature>
<dbReference type="Gene3D" id="1.10.10.10">
    <property type="entry name" value="Winged helix-like DNA-binding domain superfamily/Winged helix DNA-binding domain"/>
    <property type="match status" value="1"/>
</dbReference>
<evidence type="ECO:0000256" key="4">
    <source>
        <dbReference type="ARBA" id="ARBA00023163"/>
    </source>
</evidence>
<evidence type="ECO:0000259" key="8">
    <source>
        <dbReference type="PROSITE" id="PS50039"/>
    </source>
</evidence>
<feature type="compositionally biased region" description="Basic residues" evidence="7">
    <location>
        <begin position="126"/>
        <end position="140"/>
    </location>
</feature>
<dbReference type="InterPro" id="IPR050211">
    <property type="entry name" value="FOX_domain-containing"/>
</dbReference>
<dbReference type="GO" id="GO:0000978">
    <property type="term" value="F:RNA polymerase II cis-regulatory region sequence-specific DNA binding"/>
    <property type="evidence" value="ECO:0007669"/>
    <property type="project" value="TreeGrafter"/>
</dbReference>
<evidence type="ECO:0000313" key="10">
    <source>
        <dbReference type="Proteomes" id="UP001497482"/>
    </source>
</evidence>
<dbReference type="AlphaFoldDB" id="A0AAV2KYL4"/>
<dbReference type="GO" id="GO:0030154">
    <property type="term" value="P:cell differentiation"/>
    <property type="evidence" value="ECO:0007669"/>
    <property type="project" value="UniProtKB-ARBA"/>
</dbReference>
<dbReference type="GO" id="GO:0009653">
    <property type="term" value="P:anatomical structure morphogenesis"/>
    <property type="evidence" value="ECO:0007669"/>
    <property type="project" value="TreeGrafter"/>
</dbReference>
<evidence type="ECO:0000256" key="7">
    <source>
        <dbReference type="SAM" id="MobiDB-lite"/>
    </source>
</evidence>
<keyword evidence="3 6" id="KW-0238">DNA-binding</keyword>
<evidence type="ECO:0000256" key="5">
    <source>
        <dbReference type="ARBA" id="ARBA00023242"/>
    </source>
</evidence>
<name>A0AAV2KYL4_KNICA</name>
<dbReference type="InterPro" id="IPR018122">
    <property type="entry name" value="TF_fork_head_CS_1"/>
</dbReference>
<proteinExistence type="predicted"/>
<dbReference type="InterPro" id="IPR036390">
    <property type="entry name" value="WH_DNA-bd_sf"/>
</dbReference>
<keyword evidence="10" id="KW-1185">Reference proteome</keyword>
<keyword evidence="5 6" id="KW-0539">Nucleus</keyword>
<dbReference type="CDD" id="cd20027">
    <property type="entry name" value="FH_FOXL1"/>
    <property type="match status" value="1"/>
</dbReference>
<evidence type="ECO:0000256" key="3">
    <source>
        <dbReference type="ARBA" id="ARBA00023125"/>
    </source>
</evidence>
<dbReference type="GO" id="GO:0009888">
    <property type="term" value="P:tissue development"/>
    <property type="evidence" value="ECO:0007669"/>
    <property type="project" value="UniProtKB-ARBA"/>
</dbReference>
<evidence type="ECO:0000256" key="2">
    <source>
        <dbReference type="ARBA" id="ARBA00023015"/>
    </source>
</evidence>
<dbReference type="GO" id="GO:0000981">
    <property type="term" value="F:DNA-binding transcription factor activity, RNA polymerase II-specific"/>
    <property type="evidence" value="ECO:0007669"/>
    <property type="project" value="TreeGrafter"/>
</dbReference>
<dbReference type="InterPro" id="IPR030456">
    <property type="entry name" value="TF_fork_head_CS_2"/>
</dbReference>
<dbReference type="SUPFAM" id="SSF46785">
    <property type="entry name" value="Winged helix' DNA-binding domain"/>
    <property type="match status" value="1"/>
</dbReference>
<dbReference type="InterPro" id="IPR047514">
    <property type="entry name" value="FH_FOXL1"/>
</dbReference>
<dbReference type="InterPro" id="IPR036388">
    <property type="entry name" value="WH-like_DNA-bd_sf"/>
</dbReference>
<organism evidence="9 10">
    <name type="scientific">Knipowitschia caucasica</name>
    <name type="common">Caucasian dwarf goby</name>
    <name type="synonym">Pomatoschistus caucasicus</name>
    <dbReference type="NCBI Taxonomy" id="637954"/>
    <lineage>
        <taxon>Eukaryota</taxon>
        <taxon>Metazoa</taxon>
        <taxon>Chordata</taxon>
        <taxon>Craniata</taxon>
        <taxon>Vertebrata</taxon>
        <taxon>Euteleostomi</taxon>
        <taxon>Actinopterygii</taxon>
        <taxon>Neopterygii</taxon>
        <taxon>Teleostei</taxon>
        <taxon>Neoteleostei</taxon>
        <taxon>Acanthomorphata</taxon>
        <taxon>Gobiaria</taxon>
        <taxon>Gobiiformes</taxon>
        <taxon>Gobioidei</taxon>
        <taxon>Gobiidae</taxon>
        <taxon>Gobiinae</taxon>
        <taxon>Knipowitschia</taxon>
    </lineage>
</organism>
<feature type="domain" description="Fork-head" evidence="8">
    <location>
        <begin position="35"/>
        <end position="129"/>
    </location>
</feature>
<keyword evidence="4" id="KW-0804">Transcription</keyword>
<protein>
    <recommendedName>
        <fullName evidence="8">Fork-head domain-containing protein</fullName>
    </recommendedName>
</protein>
<evidence type="ECO:0000256" key="6">
    <source>
        <dbReference type="PROSITE-ProRule" id="PRU00089"/>
    </source>
</evidence>
<keyword evidence="2" id="KW-0805">Transcription regulation</keyword>
<dbReference type="PROSITE" id="PS00658">
    <property type="entry name" value="FORK_HEAD_2"/>
    <property type="match status" value="1"/>
</dbReference>
<dbReference type="InterPro" id="IPR001766">
    <property type="entry name" value="Fork_head_dom"/>
</dbReference>
<dbReference type="Pfam" id="PF00250">
    <property type="entry name" value="Forkhead"/>
    <property type="match status" value="1"/>
</dbReference>
<dbReference type="Proteomes" id="UP001497482">
    <property type="component" value="Chromosome 20"/>
</dbReference>
<dbReference type="SMART" id="SM00339">
    <property type="entry name" value="FH"/>
    <property type="match status" value="1"/>
</dbReference>
<dbReference type="PANTHER" id="PTHR11829:SF204">
    <property type="entry name" value="FORKHEAD BOX PROTEIN L1"/>
    <property type="match status" value="1"/>
</dbReference>
<dbReference type="PROSITE" id="PS50039">
    <property type="entry name" value="FORK_HEAD_3"/>
    <property type="match status" value="1"/>
</dbReference>
<dbReference type="PROSITE" id="PS00657">
    <property type="entry name" value="FORK_HEAD_1"/>
    <property type="match status" value="1"/>
</dbReference>
<dbReference type="EMBL" id="OZ035842">
    <property type="protein sequence ID" value="CAL1595141.1"/>
    <property type="molecule type" value="Genomic_DNA"/>
</dbReference>
<evidence type="ECO:0000313" key="9">
    <source>
        <dbReference type="EMBL" id="CAL1595141.1"/>
    </source>
</evidence>
<sequence length="220" mass="24941">MALFRGPTALALPGAPLLCLYGPDRHALSREPPQKPPYSYIALIAMAIKSAPQERATLSGIYQFIMERFPFYHDNKQGWQNSIRHNLSLNDCFIKVPREKGRPGKGSYWTLDASCSDMFEHGNYRRRKRKARNSAHKPAQRLKCPAAQEPRGPERTDRTQTAQRDVPATDKSKCFSIESILKRDAPVRNRVSGDALFFGSRQTLSQLGFPLCSYLPLTFQ</sequence>
<feature type="DNA-binding region" description="Fork-head" evidence="6">
    <location>
        <begin position="35"/>
        <end position="129"/>
    </location>
</feature>
<reference evidence="9 10" key="1">
    <citation type="submission" date="2024-04" db="EMBL/GenBank/DDBJ databases">
        <authorList>
            <person name="Waldvogel A.-M."/>
            <person name="Schoenle A."/>
        </authorList>
    </citation>
    <scope>NUCLEOTIDE SEQUENCE [LARGE SCALE GENOMIC DNA]</scope>
</reference>
<comment type="subcellular location">
    <subcellularLocation>
        <location evidence="1 6">Nucleus</location>
    </subcellularLocation>
</comment>